<comment type="caution">
    <text evidence="1">The sequence shown here is derived from an EMBL/GenBank/DDBJ whole genome shotgun (WGS) entry which is preliminary data.</text>
</comment>
<organism evidence="1 2">
    <name type="scientific">Desmonostoc muscorum LEGE 12446</name>
    <dbReference type="NCBI Taxonomy" id="1828758"/>
    <lineage>
        <taxon>Bacteria</taxon>
        <taxon>Bacillati</taxon>
        <taxon>Cyanobacteriota</taxon>
        <taxon>Cyanophyceae</taxon>
        <taxon>Nostocales</taxon>
        <taxon>Nostocaceae</taxon>
        <taxon>Desmonostoc</taxon>
    </lineage>
</organism>
<dbReference type="AlphaFoldDB" id="A0A8J6ZZ10"/>
<evidence type="ECO:0000313" key="1">
    <source>
        <dbReference type="EMBL" id="MBE9022796.1"/>
    </source>
</evidence>
<protein>
    <submittedName>
        <fullName evidence="1">Uncharacterized protein</fullName>
    </submittedName>
</protein>
<accession>A0A8J6ZZ10</accession>
<proteinExistence type="predicted"/>
<reference evidence="1" key="1">
    <citation type="submission" date="2020-10" db="EMBL/GenBank/DDBJ databases">
        <authorList>
            <person name="Castelo-Branco R."/>
            <person name="Eusebio N."/>
            <person name="Adriana R."/>
            <person name="Vieira A."/>
            <person name="Brugerolle De Fraissinette N."/>
            <person name="Rezende De Castro R."/>
            <person name="Schneider M.P."/>
            <person name="Vasconcelos V."/>
            <person name="Leao P.N."/>
        </authorList>
    </citation>
    <scope>NUCLEOTIDE SEQUENCE</scope>
    <source>
        <strain evidence="1">LEGE 12446</strain>
    </source>
</reference>
<gene>
    <name evidence="1" type="ORF">IQ276_10235</name>
</gene>
<dbReference type="Proteomes" id="UP000622533">
    <property type="component" value="Unassembled WGS sequence"/>
</dbReference>
<dbReference type="RefSeq" id="WP_193915805.1">
    <property type="nucleotide sequence ID" value="NZ_JADEXS020000001.1"/>
</dbReference>
<evidence type="ECO:0000313" key="2">
    <source>
        <dbReference type="Proteomes" id="UP000622533"/>
    </source>
</evidence>
<keyword evidence="2" id="KW-1185">Reference proteome</keyword>
<sequence>MLQTGNLKSEIYEHFHGFKVIEVAKRNAGLQDVHNTEYLLPKIRNSQSVLEVDKILKTCVFQGKGIHPRKFCRRWFGLEDLDDNRQPYYTEKLILAIESEHGYREKCIKLIAKVLKIKPNTVHRWGKGVEFDKIPSDKREQYETYLSYVDSLRAITLNIAGSNEDLLVELLHCLEFK</sequence>
<dbReference type="EMBL" id="JADEXS010000105">
    <property type="protein sequence ID" value="MBE9022796.1"/>
    <property type="molecule type" value="Genomic_DNA"/>
</dbReference>
<name>A0A8J6ZZ10_DESMC</name>